<evidence type="ECO:0000256" key="1">
    <source>
        <dbReference type="SAM" id="MobiDB-lite"/>
    </source>
</evidence>
<dbReference type="AlphaFoldDB" id="A0A914ZT42"/>
<accession>A0A914ZT42</accession>
<keyword evidence="2" id="KW-1185">Reference proteome</keyword>
<feature type="region of interest" description="Disordered" evidence="1">
    <location>
        <begin position="1"/>
        <end position="62"/>
    </location>
</feature>
<name>A0A914ZT42_PARUN</name>
<dbReference type="WBParaSite" id="PgB17_g064_t01">
    <property type="protein sequence ID" value="PgB17_g064_t01"/>
    <property type="gene ID" value="PgB17_g064"/>
</dbReference>
<organism evidence="2 3">
    <name type="scientific">Parascaris univalens</name>
    <name type="common">Nematode worm</name>
    <dbReference type="NCBI Taxonomy" id="6257"/>
    <lineage>
        <taxon>Eukaryota</taxon>
        <taxon>Metazoa</taxon>
        <taxon>Ecdysozoa</taxon>
        <taxon>Nematoda</taxon>
        <taxon>Chromadorea</taxon>
        <taxon>Rhabditida</taxon>
        <taxon>Spirurina</taxon>
        <taxon>Ascaridomorpha</taxon>
        <taxon>Ascaridoidea</taxon>
        <taxon>Ascarididae</taxon>
        <taxon>Parascaris</taxon>
    </lineage>
</organism>
<reference evidence="3" key="1">
    <citation type="submission" date="2022-11" db="UniProtKB">
        <authorList>
            <consortium name="WormBaseParasite"/>
        </authorList>
    </citation>
    <scope>IDENTIFICATION</scope>
</reference>
<evidence type="ECO:0000313" key="2">
    <source>
        <dbReference type="Proteomes" id="UP000887569"/>
    </source>
</evidence>
<feature type="compositionally biased region" description="Pro residues" evidence="1">
    <location>
        <begin position="1"/>
        <end position="10"/>
    </location>
</feature>
<feature type="compositionally biased region" description="Basic and acidic residues" evidence="1">
    <location>
        <begin position="12"/>
        <end position="21"/>
    </location>
</feature>
<protein>
    <submittedName>
        <fullName evidence="3">Uncharacterized protein</fullName>
    </submittedName>
</protein>
<sequence length="217" mass="23105">MGPPGPPGPETGPHRDPRGQRAMDGAHQAVRGELGPAGTRWPLPQGPAGATRYDGRGRKGSVRVTGWCTPRRHYGCRGNKRRAEDLWGHLDPLDLQAITRSAGPPGQMGYQAGPAGPPGNDAAYCPCPPRAMPIISQNPAIGPAPVDPYTGDALVIRQHQQQQIPSADQLYAANVAGLAPSFPPQHPVPLGRKRAAVSTHGRSAFHISSKAMRKWHH</sequence>
<dbReference type="Proteomes" id="UP000887569">
    <property type="component" value="Unplaced"/>
</dbReference>
<evidence type="ECO:0000313" key="3">
    <source>
        <dbReference type="WBParaSite" id="PgB17_g064_t01"/>
    </source>
</evidence>
<proteinExistence type="predicted"/>